<sequence>SFDFIDCILDQEYNFVIALSVMHWLENQDGVLQVIAAADGVLFEGHDSPQYREYVNFAVLSYARVKGKPIDEYLAHFNFQRRVWFRCIAGLSNLLNRIHKRGVLHRDLRPDNVLIDKDGRVCLIDFDQAIAGIYGADRVDIHGKRFGVVPSCVSVGQLIDLLGLREEYNTVVKELRSIWKIAARSNASSPGRNIAYYRWMFGNVELPGERDWFVRWDIMYKALRQFPLKGASVLDLGCNLGLVAVHCMMYGAEHVVAVDVNDDVLEAG</sequence>
<feature type="non-terminal residue" evidence="2">
    <location>
        <position position="1"/>
    </location>
</feature>
<dbReference type="Gene3D" id="3.40.50.150">
    <property type="entry name" value="Vaccinia Virus protein VP39"/>
    <property type="match status" value="1"/>
</dbReference>
<dbReference type="PROSITE" id="PS00109">
    <property type="entry name" value="PROTEIN_KINASE_TYR"/>
    <property type="match status" value="1"/>
</dbReference>
<gene>
    <name evidence="2" type="ORF">S06H3_10428</name>
</gene>
<dbReference type="GO" id="GO:0005524">
    <property type="term" value="F:ATP binding"/>
    <property type="evidence" value="ECO:0007669"/>
    <property type="project" value="InterPro"/>
</dbReference>
<evidence type="ECO:0000313" key="2">
    <source>
        <dbReference type="EMBL" id="GAI07762.1"/>
    </source>
</evidence>
<protein>
    <recommendedName>
        <fullName evidence="1">Protein kinase domain-containing protein</fullName>
    </recommendedName>
</protein>
<dbReference type="InterPro" id="IPR000719">
    <property type="entry name" value="Prot_kinase_dom"/>
</dbReference>
<dbReference type="EMBL" id="BARV01004826">
    <property type="protein sequence ID" value="GAI07762.1"/>
    <property type="molecule type" value="Genomic_DNA"/>
</dbReference>
<dbReference type="Gene3D" id="1.10.510.10">
    <property type="entry name" value="Transferase(Phosphotransferase) domain 1"/>
    <property type="match status" value="1"/>
</dbReference>
<comment type="caution">
    <text evidence="2">The sequence shown here is derived from an EMBL/GenBank/DDBJ whole genome shotgun (WGS) entry which is preliminary data.</text>
</comment>
<dbReference type="InterPro" id="IPR029063">
    <property type="entry name" value="SAM-dependent_MTases_sf"/>
</dbReference>
<dbReference type="Pfam" id="PF00069">
    <property type="entry name" value="Pkinase"/>
    <property type="match status" value="1"/>
</dbReference>
<organism evidence="2">
    <name type="scientific">marine sediment metagenome</name>
    <dbReference type="NCBI Taxonomy" id="412755"/>
    <lineage>
        <taxon>unclassified sequences</taxon>
        <taxon>metagenomes</taxon>
        <taxon>ecological metagenomes</taxon>
    </lineage>
</organism>
<name>X1KL17_9ZZZZ</name>
<feature type="non-terminal residue" evidence="2">
    <location>
        <position position="268"/>
    </location>
</feature>
<dbReference type="PROSITE" id="PS50011">
    <property type="entry name" value="PROTEIN_KINASE_DOM"/>
    <property type="match status" value="1"/>
</dbReference>
<dbReference type="InterPro" id="IPR011009">
    <property type="entry name" value="Kinase-like_dom_sf"/>
</dbReference>
<dbReference type="InterPro" id="IPR008266">
    <property type="entry name" value="Tyr_kinase_AS"/>
</dbReference>
<dbReference type="SUPFAM" id="SSF56112">
    <property type="entry name" value="Protein kinase-like (PK-like)"/>
    <property type="match status" value="1"/>
</dbReference>
<proteinExistence type="predicted"/>
<dbReference type="GO" id="GO:0004672">
    <property type="term" value="F:protein kinase activity"/>
    <property type="evidence" value="ECO:0007669"/>
    <property type="project" value="InterPro"/>
</dbReference>
<reference evidence="2" key="1">
    <citation type="journal article" date="2014" name="Front. Microbiol.">
        <title>High frequency of phylogenetically diverse reductive dehalogenase-homologous genes in deep subseafloor sedimentary metagenomes.</title>
        <authorList>
            <person name="Kawai M."/>
            <person name="Futagami T."/>
            <person name="Toyoda A."/>
            <person name="Takaki Y."/>
            <person name="Nishi S."/>
            <person name="Hori S."/>
            <person name="Arai W."/>
            <person name="Tsubouchi T."/>
            <person name="Morono Y."/>
            <person name="Uchiyama I."/>
            <person name="Ito T."/>
            <person name="Fujiyama A."/>
            <person name="Inagaki F."/>
            <person name="Takami H."/>
        </authorList>
    </citation>
    <scope>NUCLEOTIDE SEQUENCE</scope>
    <source>
        <strain evidence="2">Expedition CK06-06</strain>
    </source>
</reference>
<dbReference type="AlphaFoldDB" id="X1KL17"/>
<dbReference type="SUPFAM" id="SSF53335">
    <property type="entry name" value="S-adenosyl-L-methionine-dependent methyltransferases"/>
    <property type="match status" value="1"/>
</dbReference>
<accession>X1KL17</accession>
<feature type="domain" description="Protein kinase" evidence="1">
    <location>
        <begin position="1"/>
        <end position="268"/>
    </location>
</feature>
<evidence type="ECO:0000259" key="1">
    <source>
        <dbReference type="PROSITE" id="PS50011"/>
    </source>
</evidence>